<dbReference type="VEuPathDB" id="FungiDB:BD410DRAFT_291493"/>
<reference evidence="3 4" key="1">
    <citation type="submission" date="2018-06" db="EMBL/GenBank/DDBJ databases">
        <title>A transcriptomic atlas of mushroom development highlights an independent origin of complex multicellularity.</title>
        <authorList>
            <consortium name="DOE Joint Genome Institute"/>
            <person name="Krizsan K."/>
            <person name="Almasi E."/>
            <person name="Merenyi Z."/>
            <person name="Sahu N."/>
            <person name="Viragh M."/>
            <person name="Koszo T."/>
            <person name="Mondo S."/>
            <person name="Kiss B."/>
            <person name="Balint B."/>
            <person name="Kues U."/>
            <person name="Barry K."/>
            <person name="Hegedus J.C."/>
            <person name="Henrissat B."/>
            <person name="Johnson J."/>
            <person name="Lipzen A."/>
            <person name="Ohm R."/>
            <person name="Nagy I."/>
            <person name="Pangilinan J."/>
            <person name="Yan J."/>
            <person name="Xiong Y."/>
            <person name="Grigoriev I.V."/>
            <person name="Hibbett D.S."/>
            <person name="Nagy L.G."/>
        </authorList>
    </citation>
    <scope>NUCLEOTIDE SEQUENCE [LARGE SCALE GENOMIC DNA]</scope>
    <source>
        <strain evidence="3 4">SZMC22713</strain>
    </source>
</reference>
<proteinExistence type="predicted"/>
<evidence type="ECO:0000313" key="3">
    <source>
        <dbReference type="EMBL" id="TDL14049.1"/>
    </source>
</evidence>
<keyword evidence="2" id="KW-0472">Membrane</keyword>
<keyword evidence="4" id="KW-1185">Reference proteome</keyword>
<evidence type="ECO:0000256" key="2">
    <source>
        <dbReference type="SAM" id="Phobius"/>
    </source>
</evidence>
<organism evidence="3 4">
    <name type="scientific">Rickenella mellea</name>
    <dbReference type="NCBI Taxonomy" id="50990"/>
    <lineage>
        <taxon>Eukaryota</taxon>
        <taxon>Fungi</taxon>
        <taxon>Dikarya</taxon>
        <taxon>Basidiomycota</taxon>
        <taxon>Agaricomycotina</taxon>
        <taxon>Agaricomycetes</taxon>
        <taxon>Hymenochaetales</taxon>
        <taxon>Rickenellaceae</taxon>
        <taxon>Rickenella</taxon>
    </lineage>
</organism>
<name>A0A4Y7PHL7_9AGAM</name>
<feature type="region of interest" description="Disordered" evidence="1">
    <location>
        <begin position="132"/>
        <end position="166"/>
    </location>
</feature>
<protein>
    <submittedName>
        <fullName evidence="3">Uncharacterized protein</fullName>
    </submittedName>
</protein>
<dbReference type="OrthoDB" id="3365917at2759"/>
<feature type="transmembrane region" description="Helical" evidence="2">
    <location>
        <begin position="88"/>
        <end position="110"/>
    </location>
</feature>
<keyword evidence="2" id="KW-1133">Transmembrane helix</keyword>
<gene>
    <name evidence="3" type="ORF">BD410DRAFT_291493</name>
</gene>
<sequence length="166" mass="18254">MEADAPLPEQVVQYYRASTFALTLDTYNNSASSLEWMPYDTNWGAPWPEADAPHPNGVDLNFLNCINSTIAASVPLFGSQKKLSGGDIAGIVVGSVVGFLALVGLAFLCVKRFRPEWWAVVMRTEKREKTLVEGDKGYAPVESRTSLDDEKGHVDVQSTTQHHDEP</sequence>
<dbReference type="AlphaFoldDB" id="A0A4Y7PHL7"/>
<evidence type="ECO:0000313" key="4">
    <source>
        <dbReference type="Proteomes" id="UP000294933"/>
    </source>
</evidence>
<keyword evidence="2" id="KW-0812">Transmembrane</keyword>
<dbReference type="Proteomes" id="UP000294933">
    <property type="component" value="Unassembled WGS sequence"/>
</dbReference>
<evidence type="ECO:0000256" key="1">
    <source>
        <dbReference type="SAM" id="MobiDB-lite"/>
    </source>
</evidence>
<dbReference type="EMBL" id="ML170401">
    <property type="protein sequence ID" value="TDL14049.1"/>
    <property type="molecule type" value="Genomic_DNA"/>
</dbReference>
<accession>A0A4Y7PHL7</accession>
<feature type="compositionally biased region" description="Basic and acidic residues" evidence="1">
    <location>
        <begin position="145"/>
        <end position="154"/>
    </location>
</feature>